<evidence type="ECO:0000313" key="4">
    <source>
        <dbReference type="EMBL" id="PBK04742.1"/>
    </source>
</evidence>
<comment type="similarity">
    <text evidence="1 3">Belongs to the aldehyde dehydrogenase family.</text>
</comment>
<dbReference type="Gene3D" id="3.40.309.10">
    <property type="entry name" value="Aldehyde Dehydrogenase, Chain A, domain 2"/>
    <property type="match status" value="1"/>
</dbReference>
<dbReference type="RefSeq" id="WP_096004540.1">
    <property type="nucleotide sequence ID" value="NZ_LMAZ01000004.1"/>
</dbReference>
<evidence type="ECO:0000313" key="5">
    <source>
        <dbReference type="Proteomes" id="UP000242313"/>
    </source>
</evidence>
<dbReference type="InterPro" id="IPR016161">
    <property type="entry name" value="Ald_DH/histidinol_DH"/>
</dbReference>
<evidence type="ECO:0000256" key="3">
    <source>
        <dbReference type="RuleBase" id="RU003345"/>
    </source>
</evidence>
<dbReference type="Gene3D" id="3.40.605.10">
    <property type="entry name" value="Aldehyde Dehydrogenase, Chain A, domain 1"/>
    <property type="match status" value="1"/>
</dbReference>
<dbReference type="EMBL" id="NTMR01000010">
    <property type="protein sequence ID" value="PBK04742.1"/>
    <property type="molecule type" value="Genomic_DNA"/>
</dbReference>
<name>A0A2A3MIZ6_9PSED</name>
<dbReference type="CDD" id="cd07112">
    <property type="entry name" value="ALDH_GABALDH-PuuC"/>
    <property type="match status" value="1"/>
</dbReference>
<dbReference type="PROSITE" id="PS00687">
    <property type="entry name" value="ALDEHYDE_DEHYDR_GLU"/>
    <property type="match status" value="1"/>
</dbReference>
<keyword evidence="5" id="KW-1185">Reference proteome</keyword>
<dbReference type="InterPro" id="IPR016162">
    <property type="entry name" value="Ald_DH_N"/>
</dbReference>
<evidence type="ECO:0000256" key="2">
    <source>
        <dbReference type="ARBA" id="ARBA00023002"/>
    </source>
</evidence>
<gene>
    <name evidence="4" type="ORF">CNQ84_08980</name>
</gene>
<dbReference type="FunFam" id="3.40.309.10:FF:000012">
    <property type="entry name" value="Betaine aldehyde dehydrogenase"/>
    <property type="match status" value="1"/>
</dbReference>
<proteinExistence type="inferred from homology"/>
<sequence length="499" mass="53037">MSKAVSRQDWEQRAAALQVQGQAYIGGQYQPAASGETFECVSPIDGRVLAQIASCDQADADQAVASARATFDSGVWSRSAPAKRKRILQRFADLIDAHCEELALLETLDMGKPIGDSLAVDIPGAARSIRWCAEAIDKIYDEVAPTAHDELGLVTREPVGVVAAIVPWNFPLLMASWKLGPALASGNSVILKPSEKSPLTAIRIAALALEAGLPAGVLNVLPGYGHTVGKALALHMDVDTLVFTGSTRVAKQLMIYAGESNMKRVWLEAGGKSPNVVFADAPDLDAAAEAAASAIAFNQGEVCTAGSRLLVEESIREAFVGKVVEALKRSWAPGHPLDPTTSVGALVDTTQIDTVLRYIEAGHADGATLKLGGKRVMEETGGLFVEPTVFDGVTNSMRIAREEIFGPVLSVIGFSSFDEAMQIANDTIYGLAAAVWTSDLSKAHRAARTLRAGSVWVNQYDGGDMTAPFGGFKQSGNGRDKSLHAFDKYTELKATWIKL</sequence>
<dbReference type="InterPro" id="IPR029510">
    <property type="entry name" value="Ald_DH_CS_GLU"/>
</dbReference>
<organism evidence="4 5">
    <name type="scientific">Pseudomonas abyssi</name>
    <dbReference type="NCBI Taxonomy" id="170540"/>
    <lineage>
        <taxon>Bacteria</taxon>
        <taxon>Pseudomonadati</taxon>
        <taxon>Pseudomonadota</taxon>
        <taxon>Gammaproteobacteria</taxon>
        <taxon>Pseudomonadales</taxon>
        <taxon>Pseudomonadaceae</taxon>
        <taxon>Pseudomonas</taxon>
    </lineage>
</organism>
<dbReference type="Pfam" id="PF00171">
    <property type="entry name" value="Aldedh"/>
    <property type="match status" value="1"/>
</dbReference>
<dbReference type="FunFam" id="3.40.605.10:FF:000001">
    <property type="entry name" value="Aldehyde dehydrogenase 1"/>
    <property type="match status" value="1"/>
</dbReference>
<evidence type="ECO:0000256" key="1">
    <source>
        <dbReference type="ARBA" id="ARBA00009986"/>
    </source>
</evidence>
<protein>
    <submittedName>
        <fullName evidence="4">Aldehyde dehydrogenase PuuC</fullName>
    </submittedName>
</protein>
<dbReference type="InterPro" id="IPR016163">
    <property type="entry name" value="Ald_DH_C"/>
</dbReference>
<comment type="caution">
    <text evidence="4">The sequence shown here is derived from an EMBL/GenBank/DDBJ whole genome shotgun (WGS) entry which is preliminary data.</text>
</comment>
<dbReference type="PANTHER" id="PTHR11699">
    <property type="entry name" value="ALDEHYDE DEHYDROGENASE-RELATED"/>
    <property type="match status" value="1"/>
</dbReference>
<dbReference type="InterPro" id="IPR015590">
    <property type="entry name" value="Aldehyde_DH_dom"/>
</dbReference>
<dbReference type="AlphaFoldDB" id="A0A2A3MIZ6"/>
<dbReference type="SUPFAM" id="SSF53720">
    <property type="entry name" value="ALDH-like"/>
    <property type="match status" value="1"/>
</dbReference>
<reference evidence="4 5" key="1">
    <citation type="submission" date="2017-09" db="EMBL/GenBank/DDBJ databases">
        <title>Pseudomonas abyssi sp. nov. isolated from Abyssopelagic Water.</title>
        <authorList>
            <person name="Wei Y."/>
        </authorList>
    </citation>
    <scope>NUCLEOTIDE SEQUENCE [LARGE SCALE GENOMIC DNA]</scope>
    <source>
        <strain evidence="4 5">MT5</strain>
    </source>
</reference>
<dbReference type="PROSITE" id="PS00070">
    <property type="entry name" value="ALDEHYDE_DEHYDR_CYS"/>
    <property type="match status" value="1"/>
</dbReference>
<dbReference type="GO" id="GO:0004030">
    <property type="term" value="F:aldehyde dehydrogenase [NAD(P)+] activity"/>
    <property type="evidence" value="ECO:0007669"/>
    <property type="project" value="UniProtKB-ARBA"/>
</dbReference>
<dbReference type="Proteomes" id="UP000242313">
    <property type="component" value="Unassembled WGS sequence"/>
</dbReference>
<dbReference type="InterPro" id="IPR016160">
    <property type="entry name" value="Ald_DH_CS_CYS"/>
</dbReference>
<accession>A0A2A3MIZ6</accession>
<keyword evidence="2 3" id="KW-0560">Oxidoreductase</keyword>
<accession>A0A395R1P3</accession>